<feature type="domain" description="Glycosyl hydrolase family 32 C-terminal" evidence="5">
    <location>
        <begin position="353"/>
        <end position="441"/>
    </location>
</feature>
<evidence type="ECO:0000259" key="4">
    <source>
        <dbReference type="Pfam" id="PF00251"/>
    </source>
</evidence>
<dbReference type="InterPro" id="IPR001362">
    <property type="entry name" value="Glyco_hydro_32"/>
</dbReference>
<dbReference type="PANTHER" id="PTHR42800">
    <property type="entry name" value="EXOINULINASE INUD (AFU_ORTHOLOGUE AFUA_5G00480)"/>
    <property type="match status" value="1"/>
</dbReference>
<accession>A0A0F9V9G6</accession>
<name>A0A0F9V9G6_9ZZZZ</name>
<protein>
    <recommendedName>
        <fullName evidence="7">Glycosyl hydrolase family 32 N-terminal domain-containing protein</fullName>
    </recommendedName>
</protein>
<comment type="caution">
    <text evidence="6">The sequence shown here is derived from an EMBL/GenBank/DDBJ whole genome shotgun (WGS) entry which is preliminary data.</text>
</comment>
<evidence type="ECO:0000259" key="5">
    <source>
        <dbReference type="Pfam" id="PF08244"/>
    </source>
</evidence>
<dbReference type="AlphaFoldDB" id="A0A0F9V9G6"/>
<sequence>MENTMANSKPRRERYRPQYHFSMRQGWINDPNGLVYYDGLYHLFCQHYPDDTTWGPMHWSHAVSDDLVHWKEQPIALFPDELGTCFSGSAAVDWHNTSGLGVDGRPPLLAFYTAAGDCVEPPKPTTQALAFSTDSGRTWAKFDGNPVLENVIGANRDPKVFWHEPTQRWVMVLYLDVNTFGLFGSPDARTWQELSRFEVPGNCECPDLFEMPVAGDESRRKWIFLSGAGQWGEGDCARYVIGSFDGVTFTAEFGPIPIEDGAWNYSTQTYSDAPDGRRIFVSWSSTPFGGACVLPGNPFNGQYRVPWELSLVETDVGLRLARQPVDELTTLREAPLQLPAGELAPGDHAVAGLDSRSFDIECVIDPGKATSIRFRAEAVEIVCYDVTSQTMRVLDREHSWPLESDGTLTLRILFDVNCVEVFGPRGLKVMSSVYSPKTLENQDETKPLLSVGVTGGPVRVDQMNVYPMRSIW</sequence>
<organism evidence="6">
    <name type="scientific">marine sediment metagenome</name>
    <dbReference type="NCBI Taxonomy" id="412755"/>
    <lineage>
        <taxon>unclassified sequences</taxon>
        <taxon>metagenomes</taxon>
        <taxon>ecological metagenomes</taxon>
    </lineage>
</organism>
<dbReference type="SMART" id="SM00640">
    <property type="entry name" value="Glyco_32"/>
    <property type="match status" value="1"/>
</dbReference>
<gene>
    <name evidence="6" type="ORF">LCGC14_0124240</name>
</gene>
<dbReference type="CDD" id="cd18622">
    <property type="entry name" value="GH32_Inu-like"/>
    <property type="match status" value="1"/>
</dbReference>
<keyword evidence="2" id="KW-0378">Hydrolase</keyword>
<dbReference type="SUPFAM" id="SSF49899">
    <property type="entry name" value="Concanavalin A-like lectins/glucanases"/>
    <property type="match status" value="1"/>
</dbReference>
<dbReference type="Pfam" id="PF00251">
    <property type="entry name" value="Glyco_hydro_32N"/>
    <property type="match status" value="1"/>
</dbReference>
<evidence type="ECO:0008006" key="7">
    <source>
        <dbReference type="Google" id="ProtNLM"/>
    </source>
</evidence>
<dbReference type="Gene3D" id="2.115.10.20">
    <property type="entry name" value="Glycosyl hydrolase domain, family 43"/>
    <property type="match status" value="1"/>
</dbReference>
<dbReference type="GO" id="GO:0005987">
    <property type="term" value="P:sucrose catabolic process"/>
    <property type="evidence" value="ECO:0007669"/>
    <property type="project" value="TreeGrafter"/>
</dbReference>
<dbReference type="SUPFAM" id="SSF75005">
    <property type="entry name" value="Arabinanase/levansucrase/invertase"/>
    <property type="match status" value="1"/>
</dbReference>
<dbReference type="GO" id="GO:0004575">
    <property type="term" value="F:sucrose alpha-glucosidase activity"/>
    <property type="evidence" value="ECO:0007669"/>
    <property type="project" value="TreeGrafter"/>
</dbReference>
<evidence type="ECO:0000313" key="6">
    <source>
        <dbReference type="EMBL" id="KKO00650.1"/>
    </source>
</evidence>
<dbReference type="InterPro" id="IPR013148">
    <property type="entry name" value="Glyco_hydro_32_N"/>
</dbReference>
<evidence type="ECO:0000256" key="2">
    <source>
        <dbReference type="ARBA" id="ARBA00022801"/>
    </source>
</evidence>
<dbReference type="InterPro" id="IPR013320">
    <property type="entry name" value="ConA-like_dom_sf"/>
</dbReference>
<comment type="similarity">
    <text evidence="1">Belongs to the glycosyl hydrolase 32 family.</text>
</comment>
<proteinExistence type="inferred from homology"/>
<dbReference type="InterPro" id="IPR013189">
    <property type="entry name" value="Glyco_hydro_32_C"/>
</dbReference>
<dbReference type="Pfam" id="PF08244">
    <property type="entry name" value="Glyco_hydro_32C"/>
    <property type="match status" value="1"/>
</dbReference>
<feature type="domain" description="Glycosyl hydrolase family 32 N-terminal" evidence="4">
    <location>
        <begin position="20"/>
        <end position="314"/>
    </location>
</feature>
<dbReference type="Gene3D" id="2.60.120.560">
    <property type="entry name" value="Exo-inulinase, domain 1"/>
    <property type="match status" value="1"/>
</dbReference>
<dbReference type="InterPro" id="IPR023296">
    <property type="entry name" value="Glyco_hydro_beta-prop_sf"/>
</dbReference>
<dbReference type="PANTHER" id="PTHR42800:SF1">
    <property type="entry name" value="EXOINULINASE INUD (AFU_ORTHOLOGUE AFUA_5G00480)"/>
    <property type="match status" value="1"/>
</dbReference>
<dbReference type="GO" id="GO:0005737">
    <property type="term" value="C:cytoplasm"/>
    <property type="evidence" value="ECO:0007669"/>
    <property type="project" value="TreeGrafter"/>
</dbReference>
<evidence type="ECO:0000256" key="3">
    <source>
        <dbReference type="ARBA" id="ARBA00023295"/>
    </source>
</evidence>
<evidence type="ECO:0000256" key="1">
    <source>
        <dbReference type="ARBA" id="ARBA00009902"/>
    </source>
</evidence>
<keyword evidence="3" id="KW-0326">Glycosidase</keyword>
<dbReference type="EMBL" id="LAZR01000039">
    <property type="protein sequence ID" value="KKO00650.1"/>
    <property type="molecule type" value="Genomic_DNA"/>
</dbReference>
<reference evidence="6" key="1">
    <citation type="journal article" date="2015" name="Nature">
        <title>Complex archaea that bridge the gap between prokaryotes and eukaryotes.</title>
        <authorList>
            <person name="Spang A."/>
            <person name="Saw J.H."/>
            <person name="Jorgensen S.L."/>
            <person name="Zaremba-Niedzwiedzka K."/>
            <person name="Martijn J."/>
            <person name="Lind A.E."/>
            <person name="van Eijk R."/>
            <person name="Schleper C."/>
            <person name="Guy L."/>
            <person name="Ettema T.J."/>
        </authorList>
    </citation>
    <scope>NUCLEOTIDE SEQUENCE</scope>
</reference>